<feature type="non-terminal residue" evidence="1">
    <location>
        <position position="106"/>
    </location>
</feature>
<evidence type="ECO:0000313" key="1">
    <source>
        <dbReference type="EMBL" id="GAJ08866.1"/>
    </source>
</evidence>
<dbReference type="EMBL" id="BARW01034671">
    <property type="protein sequence ID" value="GAJ08866.1"/>
    <property type="molecule type" value="Genomic_DNA"/>
</dbReference>
<name>X1V846_9ZZZZ</name>
<dbReference type="AlphaFoldDB" id="X1V846"/>
<proteinExistence type="predicted"/>
<accession>X1V846</accession>
<protein>
    <submittedName>
        <fullName evidence="1">Uncharacterized protein</fullName>
    </submittedName>
</protein>
<reference evidence="1" key="1">
    <citation type="journal article" date="2014" name="Front. Microbiol.">
        <title>High frequency of phylogenetically diverse reductive dehalogenase-homologous genes in deep subseafloor sedimentary metagenomes.</title>
        <authorList>
            <person name="Kawai M."/>
            <person name="Futagami T."/>
            <person name="Toyoda A."/>
            <person name="Takaki Y."/>
            <person name="Nishi S."/>
            <person name="Hori S."/>
            <person name="Arai W."/>
            <person name="Tsubouchi T."/>
            <person name="Morono Y."/>
            <person name="Uchiyama I."/>
            <person name="Ito T."/>
            <person name="Fujiyama A."/>
            <person name="Inagaki F."/>
            <person name="Takami H."/>
        </authorList>
    </citation>
    <scope>NUCLEOTIDE SEQUENCE</scope>
    <source>
        <strain evidence="1">Expedition CK06-06</strain>
    </source>
</reference>
<sequence>MDYELGRKIVETCTCACGAGLTLCWGGSWGISSYVIKCAADPSHDKVVPVKSFYQMWKDGEELPSFIKDNIERKMRRQIVEQNNVKAMVVKQDADSYQPIFRPSSR</sequence>
<comment type="caution">
    <text evidence="1">The sequence shown here is derived from an EMBL/GenBank/DDBJ whole genome shotgun (WGS) entry which is preliminary data.</text>
</comment>
<gene>
    <name evidence="1" type="ORF">S12H4_54269</name>
</gene>
<organism evidence="1">
    <name type="scientific">marine sediment metagenome</name>
    <dbReference type="NCBI Taxonomy" id="412755"/>
    <lineage>
        <taxon>unclassified sequences</taxon>
        <taxon>metagenomes</taxon>
        <taxon>ecological metagenomes</taxon>
    </lineage>
</organism>